<protein>
    <submittedName>
        <fullName evidence="2">SCO-spondin</fullName>
    </submittedName>
</protein>
<dbReference type="SUPFAM" id="SSF57424">
    <property type="entry name" value="LDL receptor-like module"/>
    <property type="match status" value="1"/>
</dbReference>
<gene>
    <name evidence="2" type="primary">SSPO_3</name>
    <name evidence="2" type="ORF">CM83_54552</name>
</gene>
<sequence>SISTSTSTTDLCADGSRRLTCDTVGSNGCENNQVLCYDGTCVDDISSCTDGTYAQNLCSADLPVRCPSGVCVEVRGYCPKLQPCPHPSHVCCESGECVQFTQQCRTLRPCHHGAVRCPNGRCYTGIVECPSEITCAPQYPHRCTNSDTLGICVTTPDSCYLYNGCPIAQPVRCPSGLCVAYTAHCSRVVVVLLTNGCPAALPVRCPTGVCAVDGSACSAPVGFKVTGKWVGGLGMEERTVECSTSTPCADGSCTQVCQSLVYPCEEEKPLWCAHTQQCVATTSDCRMEQCPWDKPITCSNGLCVADTADCVLQWSLVQYDGSAVCANGHRYPRYSDCIATMVPPQPQMYQCPDGSLTQSMSSCESIPSCPHNYVRCQSGRCIPWDTTCDSVEPCAQHYRRGADGMCYLATHLPPHDGCIEPQPYHCPDRTCASTAEACADSTTTTTPEDITAFTAAYDTSYRRLLELEQQRQQSLSAQPTALG</sequence>
<name>A0A0A9W5N6_LYGHE</name>
<dbReference type="EMBL" id="GBHO01039842">
    <property type="protein sequence ID" value="JAG03762.1"/>
    <property type="molecule type" value="Transcribed_RNA"/>
</dbReference>
<proteinExistence type="predicted"/>
<dbReference type="InterPro" id="IPR036055">
    <property type="entry name" value="LDL_receptor-like_sf"/>
</dbReference>
<evidence type="ECO:0000256" key="1">
    <source>
        <dbReference type="ARBA" id="ARBA00023157"/>
    </source>
</evidence>
<dbReference type="AlphaFoldDB" id="A0A0A9W5N6"/>
<evidence type="ECO:0000313" key="2">
    <source>
        <dbReference type="EMBL" id="JAG03762.1"/>
    </source>
</evidence>
<reference evidence="2" key="2">
    <citation type="submission" date="2014-07" db="EMBL/GenBank/DDBJ databases">
        <authorList>
            <person name="Hull J."/>
        </authorList>
    </citation>
    <scope>NUCLEOTIDE SEQUENCE</scope>
</reference>
<organism evidence="2">
    <name type="scientific">Lygus hesperus</name>
    <name type="common">Western plant bug</name>
    <dbReference type="NCBI Taxonomy" id="30085"/>
    <lineage>
        <taxon>Eukaryota</taxon>
        <taxon>Metazoa</taxon>
        <taxon>Ecdysozoa</taxon>
        <taxon>Arthropoda</taxon>
        <taxon>Hexapoda</taxon>
        <taxon>Insecta</taxon>
        <taxon>Pterygota</taxon>
        <taxon>Neoptera</taxon>
        <taxon>Paraneoptera</taxon>
        <taxon>Hemiptera</taxon>
        <taxon>Heteroptera</taxon>
        <taxon>Panheteroptera</taxon>
        <taxon>Cimicomorpha</taxon>
        <taxon>Miridae</taxon>
        <taxon>Mirini</taxon>
        <taxon>Lygus</taxon>
    </lineage>
</organism>
<reference evidence="2" key="1">
    <citation type="journal article" date="2014" name="PLoS ONE">
        <title>Transcriptome-Based Identification of ABC Transporters in the Western Tarnished Plant Bug Lygus hesperus.</title>
        <authorList>
            <person name="Hull J.J."/>
            <person name="Chaney K."/>
            <person name="Geib S.M."/>
            <person name="Fabrick J.A."/>
            <person name="Brent C.S."/>
            <person name="Walsh D."/>
            <person name="Lavine L.C."/>
        </authorList>
    </citation>
    <scope>NUCLEOTIDE SEQUENCE</scope>
</reference>
<accession>A0A0A9W5N6</accession>
<feature type="non-terminal residue" evidence="2">
    <location>
        <position position="1"/>
    </location>
</feature>
<keyword evidence="1" id="KW-1015">Disulfide bond</keyword>